<dbReference type="PROSITE" id="PS51776">
    <property type="entry name" value="RH1"/>
    <property type="match status" value="1"/>
</dbReference>
<feature type="domain" description="RH1" evidence="2">
    <location>
        <begin position="1"/>
        <end position="85"/>
    </location>
</feature>
<keyword evidence="4" id="KW-1185">Reference proteome</keyword>
<accession>A0AAV1ZM18</accession>
<dbReference type="AlphaFoldDB" id="A0AAV1ZM18"/>
<dbReference type="InterPro" id="IPR034743">
    <property type="entry name" value="RH1"/>
</dbReference>
<evidence type="ECO:0000313" key="3">
    <source>
        <dbReference type="EMBL" id="CAL1272111.1"/>
    </source>
</evidence>
<protein>
    <recommendedName>
        <fullName evidence="2">RH1 domain-containing protein</fullName>
    </recommendedName>
</protein>
<evidence type="ECO:0000256" key="1">
    <source>
        <dbReference type="SAM" id="Coils"/>
    </source>
</evidence>
<proteinExistence type="predicted"/>
<dbReference type="Gene3D" id="1.20.58.1770">
    <property type="match status" value="1"/>
</dbReference>
<dbReference type="Pfam" id="PF09744">
    <property type="entry name" value="RH1"/>
    <property type="match status" value="1"/>
</dbReference>
<sequence length="270" mass="31278">MSDLENLTLQEKDVYDFAYDIAQDFEKIINSLDNEQIVPLINKVIKVLELLEQSVKKIECLEKENSDLKCKYMHLTTEKTANEAETRNSKLAFEELEESYSQECVVLKAFIDKLKAENKVLQNALAEKNDISPEIGDSYKAVIDDQEKLISKLKASLRQRENQLEKNYLNIEAALKDSECKSDDEKLYLNEESLNFLLQEQDELKQRVLKLQIELASVKNQNEEYRMQLKSLSNMQNPKTVGGRGRIQEIFHLFLGVININSGMCWFRGI</sequence>
<gene>
    <name evidence="3" type="ORF">LARSCL_LOCUS6192</name>
</gene>
<reference evidence="3 4" key="1">
    <citation type="submission" date="2024-04" db="EMBL/GenBank/DDBJ databases">
        <authorList>
            <person name="Rising A."/>
            <person name="Reimegard J."/>
            <person name="Sonavane S."/>
            <person name="Akerstrom W."/>
            <person name="Nylinder S."/>
            <person name="Hedman E."/>
            <person name="Kallberg Y."/>
        </authorList>
    </citation>
    <scope>NUCLEOTIDE SEQUENCE [LARGE SCALE GENOMIC DNA]</scope>
</reference>
<comment type="caution">
    <text evidence="3">The sequence shown here is derived from an EMBL/GenBank/DDBJ whole genome shotgun (WGS) entry which is preliminary data.</text>
</comment>
<dbReference type="EMBL" id="CAXIEN010000058">
    <property type="protein sequence ID" value="CAL1272111.1"/>
    <property type="molecule type" value="Genomic_DNA"/>
</dbReference>
<organism evidence="3 4">
    <name type="scientific">Larinioides sclopetarius</name>
    <dbReference type="NCBI Taxonomy" id="280406"/>
    <lineage>
        <taxon>Eukaryota</taxon>
        <taxon>Metazoa</taxon>
        <taxon>Ecdysozoa</taxon>
        <taxon>Arthropoda</taxon>
        <taxon>Chelicerata</taxon>
        <taxon>Arachnida</taxon>
        <taxon>Araneae</taxon>
        <taxon>Araneomorphae</taxon>
        <taxon>Entelegynae</taxon>
        <taxon>Araneoidea</taxon>
        <taxon>Araneidae</taxon>
        <taxon>Larinioides</taxon>
    </lineage>
</organism>
<keyword evidence="1" id="KW-0175">Coiled coil</keyword>
<name>A0AAV1ZM18_9ARAC</name>
<feature type="coiled-coil region" evidence="1">
    <location>
        <begin position="111"/>
        <end position="235"/>
    </location>
</feature>
<evidence type="ECO:0000313" key="4">
    <source>
        <dbReference type="Proteomes" id="UP001497382"/>
    </source>
</evidence>
<feature type="coiled-coil region" evidence="1">
    <location>
        <begin position="51"/>
        <end position="78"/>
    </location>
</feature>
<dbReference type="Proteomes" id="UP001497382">
    <property type="component" value="Unassembled WGS sequence"/>
</dbReference>
<evidence type="ECO:0000259" key="2">
    <source>
        <dbReference type="PROSITE" id="PS51776"/>
    </source>
</evidence>